<dbReference type="Proteomes" id="UP000502608">
    <property type="component" value="Chromosome"/>
</dbReference>
<accession>A0A6G9QQM9</accession>
<evidence type="ECO:0000313" key="4">
    <source>
        <dbReference type="Proteomes" id="UP000502608"/>
    </source>
</evidence>
<feature type="chain" id="PRO_5026009644" evidence="1">
    <location>
        <begin position="33"/>
        <end position="303"/>
    </location>
</feature>
<dbReference type="InterPro" id="IPR046235">
    <property type="entry name" value="DUF6268"/>
</dbReference>
<dbReference type="Pfam" id="PF19783">
    <property type="entry name" value="DUF6268"/>
    <property type="match status" value="1"/>
</dbReference>
<feature type="domain" description="DUF6268" evidence="2">
    <location>
        <begin position="125"/>
        <end position="286"/>
    </location>
</feature>
<evidence type="ECO:0000313" key="3">
    <source>
        <dbReference type="EMBL" id="QIR16119.1"/>
    </source>
</evidence>
<evidence type="ECO:0000256" key="1">
    <source>
        <dbReference type="SAM" id="SignalP"/>
    </source>
</evidence>
<reference evidence="3 4" key="1">
    <citation type="submission" date="2020-03" db="EMBL/GenBank/DDBJ databases">
        <title>Complete genome sequence of Shewanella sp.</title>
        <authorList>
            <person name="Kim Y.-S."/>
            <person name="Kim S.-J."/>
            <person name="Jung H.-K."/>
            <person name="Kim K.-H."/>
        </authorList>
    </citation>
    <scope>NUCLEOTIDE SEQUENCE [LARGE SCALE GENOMIC DNA]</scope>
    <source>
        <strain evidence="3 4">PN3F2</strain>
    </source>
</reference>
<dbReference type="KEGG" id="saes:HBH39_04920"/>
<dbReference type="SUPFAM" id="SSF56935">
    <property type="entry name" value="Porins"/>
    <property type="match status" value="1"/>
</dbReference>
<sequence length="303" mass="33323">MPFAHSKNVSYTSIAIVASIISLAALSSTANAASRSPFELNVARTSTESVTVGDNGNELQRDVWSAKLSAAMPLNKQWMIGANIGYDNLDYGWRIKQDSAIRNANVPWSSINQYSAGLSLIYRPGNQWTFMFAPKIQYAYADIASSSNAQSYGAVASGMYRFESGNMLGVGVAYLNDISEVRTVPYLAVRWQISDKWVLANPFQAGFSGPAGLEVSYKLSDEWDFGVGSSRRTQRFLIENDDTTIEIEEWVGFFRAGWQISQSVSLNAYAGYFFGSEIELSEPKSTEDISNQAAGGLTFKINF</sequence>
<gene>
    <name evidence="3" type="ORF">HBH39_04920</name>
</gene>
<protein>
    <submittedName>
        <fullName evidence="3">Autotransporter outer membrane beta-barrel domain-containing protein</fullName>
    </submittedName>
</protein>
<organism evidence="3 4">
    <name type="scientific">Shewanella aestuarii</name>
    <dbReference type="NCBI Taxonomy" id="1028752"/>
    <lineage>
        <taxon>Bacteria</taxon>
        <taxon>Pseudomonadati</taxon>
        <taxon>Pseudomonadota</taxon>
        <taxon>Gammaproteobacteria</taxon>
        <taxon>Alteromonadales</taxon>
        <taxon>Shewanellaceae</taxon>
        <taxon>Shewanella</taxon>
    </lineage>
</organism>
<dbReference type="AlphaFoldDB" id="A0A6G9QQM9"/>
<proteinExistence type="predicted"/>
<keyword evidence="4" id="KW-1185">Reference proteome</keyword>
<feature type="signal peptide" evidence="1">
    <location>
        <begin position="1"/>
        <end position="32"/>
    </location>
</feature>
<name>A0A6G9QQM9_9GAMM</name>
<keyword evidence="1" id="KW-0732">Signal</keyword>
<dbReference type="EMBL" id="CP050313">
    <property type="protein sequence ID" value="QIR16119.1"/>
    <property type="molecule type" value="Genomic_DNA"/>
</dbReference>
<evidence type="ECO:0000259" key="2">
    <source>
        <dbReference type="Pfam" id="PF19783"/>
    </source>
</evidence>